<dbReference type="EMBL" id="CABIJS010000499">
    <property type="protein sequence ID" value="VUZ52533.1"/>
    <property type="molecule type" value="Genomic_DNA"/>
</dbReference>
<dbReference type="AlphaFoldDB" id="A0A564Z0Q1"/>
<sequence length="63" mass="7083">MINSEILVQNFIPECEIDGTVSKVMNLVLEAKSLNLPEDLQEILIIEQFGHALKKLMKPSMEG</sequence>
<protein>
    <submittedName>
        <fullName evidence="1">Uncharacterized protein</fullName>
    </submittedName>
</protein>
<name>A0A564Z0Q1_HYMDI</name>
<reference evidence="1 2" key="1">
    <citation type="submission" date="2019-07" db="EMBL/GenBank/DDBJ databases">
        <authorList>
            <person name="Jastrzebski P J."/>
            <person name="Paukszto L."/>
            <person name="Jastrzebski P J."/>
        </authorList>
    </citation>
    <scope>NUCLEOTIDE SEQUENCE [LARGE SCALE GENOMIC DNA]</scope>
    <source>
        <strain evidence="1 2">WMS-il1</strain>
    </source>
</reference>
<evidence type="ECO:0000313" key="1">
    <source>
        <dbReference type="EMBL" id="VUZ52533.1"/>
    </source>
</evidence>
<evidence type="ECO:0000313" key="2">
    <source>
        <dbReference type="Proteomes" id="UP000321570"/>
    </source>
</evidence>
<accession>A0A564Z0Q1</accession>
<organism evidence="1 2">
    <name type="scientific">Hymenolepis diminuta</name>
    <name type="common">Rat tapeworm</name>
    <dbReference type="NCBI Taxonomy" id="6216"/>
    <lineage>
        <taxon>Eukaryota</taxon>
        <taxon>Metazoa</taxon>
        <taxon>Spiralia</taxon>
        <taxon>Lophotrochozoa</taxon>
        <taxon>Platyhelminthes</taxon>
        <taxon>Cestoda</taxon>
        <taxon>Eucestoda</taxon>
        <taxon>Cyclophyllidea</taxon>
        <taxon>Hymenolepididae</taxon>
        <taxon>Hymenolepis</taxon>
    </lineage>
</organism>
<keyword evidence="2" id="KW-1185">Reference proteome</keyword>
<dbReference type="Proteomes" id="UP000321570">
    <property type="component" value="Unassembled WGS sequence"/>
</dbReference>
<proteinExistence type="predicted"/>
<gene>
    <name evidence="1" type="ORF">WMSIL1_LOCUS11020</name>
</gene>